<feature type="region of interest" description="Disordered" evidence="1">
    <location>
        <begin position="1"/>
        <end position="46"/>
    </location>
</feature>
<sequence>MPGTAPSLSQSPSIPGRGRVPGRRSARSPSADPLRPRPPIRSRHHHEARLEEVVVIRRDRQRWLSRPTSPAGDPHRPGRCYVHCAASTRPTTTHPCTILESQFLSATFSKVRNLRRVRTRKDIFSWCKGASIGWHSDDNKPNLRHRAFTLWLLLSNLEDWKKQLRKLLDVTMVTDSHGCSLTVAISWLKILQCVKIYLSRITCKNI</sequence>
<proteinExistence type="predicted"/>
<protein>
    <submittedName>
        <fullName evidence="2">Uncharacterized protein</fullName>
    </submittedName>
</protein>
<evidence type="ECO:0000313" key="2">
    <source>
        <dbReference type="EMBL" id="KAG2575152.1"/>
    </source>
</evidence>
<dbReference type="Proteomes" id="UP000823388">
    <property type="component" value="Chromosome 7K"/>
</dbReference>
<name>A0A8T0QPY5_PANVG</name>
<accession>A0A8T0QPY5</accession>
<feature type="compositionally biased region" description="Polar residues" evidence="1">
    <location>
        <begin position="1"/>
        <end position="13"/>
    </location>
</feature>
<comment type="caution">
    <text evidence="2">The sequence shown here is derived from an EMBL/GenBank/DDBJ whole genome shotgun (WGS) entry which is preliminary data.</text>
</comment>
<dbReference type="AlphaFoldDB" id="A0A8T0QPY5"/>
<organism evidence="2 3">
    <name type="scientific">Panicum virgatum</name>
    <name type="common">Blackwell switchgrass</name>
    <dbReference type="NCBI Taxonomy" id="38727"/>
    <lineage>
        <taxon>Eukaryota</taxon>
        <taxon>Viridiplantae</taxon>
        <taxon>Streptophyta</taxon>
        <taxon>Embryophyta</taxon>
        <taxon>Tracheophyta</taxon>
        <taxon>Spermatophyta</taxon>
        <taxon>Magnoliopsida</taxon>
        <taxon>Liliopsida</taxon>
        <taxon>Poales</taxon>
        <taxon>Poaceae</taxon>
        <taxon>PACMAD clade</taxon>
        <taxon>Panicoideae</taxon>
        <taxon>Panicodae</taxon>
        <taxon>Paniceae</taxon>
        <taxon>Panicinae</taxon>
        <taxon>Panicum</taxon>
        <taxon>Panicum sect. Hiantes</taxon>
    </lineage>
</organism>
<keyword evidence="3" id="KW-1185">Reference proteome</keyword>
<dbReference type="EMBL" id="CM029049">
    <property type="protein sequence ID" value="KAG2575152.1"/>
    <property type="molecule type" value="Genomic_DNA"/>
</dbReference>
<reference evidence="2" key="1">
    <citation type="submission" date="2020-05" db="EMBL/GenBank/DDBJ databases">
        <title>WGS assembly of Panicum virgatum.</title>
        <authorList>
            <person name="Lovell J.T."/>
            <person name="Jenkins J."/>
            <person name="Shu S."/>
            <person name="Juenger T.E."/>
            <person name="Schmutz J."/>
        </authorList>
    </citation>
    <scope>NUCLEOTIDE SEQUENCE</scope>
    <source>
        <strain evidence="2">AP13</strain>
    </source>
</reference>
<gene>
    <name evidence="2" type="ORF">PVAP13_7KG412900</name>
</gene>
<evidence type="ECO:0000256" key="1">
    <source>
        <dbReference type="SAM" id="MobiDB-lite"/>
    </source>
</evidence>
<evidence type="ECO:0000313" key="3">
    <source>
        <dbReference type="Proteomes" id="UP000823388"/>
    </source>
</evidence>